<proteinExistence type="predicted"/>
<dbReference type="PROSITE" id="PS00678">
    <property type="entry name" value="WD_REPEATS_1"/>
    <property type="match status" value="1"/>
</dbReference>
<dbReference type="OrthoDB" id="10264376at2759"/>
<feature type="region of interest" description="Disordered" evidence="4">
    <location>
        <begin position="21"/>
        <end position="66"/>
    </location>
</feature>
<organism evidence="5 6">
    <name type="scientific">Phytophthora fragariaefolia</name>
    <dbReference type="NCBI Taxonomy" id="1490495"/>
    <lineage>
        <taxon>Eukaryota</taxon>
        <taxon>Sar</taxon>
        <taxon>Stramenopiles</taxon>
        <taxon>Oomycota</taxon>
        <taxon>Peronosporomycetes</taxon>
        <taxon>Peronosporales</taxon>
        <taxon>Peronosporaceae</taxon>
        <taxon>Phytophthora</taxon>
    </lineage>
</organism>
<dbReference type="AlphaFoldDB" id="A0A9W7CW34"/>
<dbReference type="PROSITE" id="PS50294">
    <property type="entry name" value="WD_REPEATS_REGION"/>
    <property type="match status" value="1"/>
</dbReference>
<accession>A0A9W7CW34</accession>
<name>A0A9W7CW34_9STRA</name>
<dbReference type="Pfam" id="PF00400">
    <property type="entry name" value="WD40"/>
    <property type="match status" value="1"/>
</dbReference>
<evidence type="ECO:0000256" key="2">
    <source>
        <dbReference type="ARBA" id="ARBA00022737"/>
    </source>
</evidence>
<evidence type="ECO:0000313" key="6">
    <source>
        <dbReference type="Proteomes" id="UP001165121"/>
    </source>
</evidence>
<dbReference type="Proteomes" id="UP001165121">
    <property type="component" value="Unassembled WGS sequence"/>
</dbReference>
<protein>
    <submittedName>
        <fullName evidence="5">Unnamed protein product</fullName>
    </submittedName>
</protein>
<feature type="compositionally biased region" description="Polar residues" evidence="4">
    <location>
        <begin position="28"/>
        <end position="40"/>
    </location>
</feature>
<dbReference type="InterPro" id="IPR036322">
    <property type="entry name" value="WD40_repeat_dom_sf"/>
</dbReference>
<dbReference type="InterPro" id="IPR015943">
    <property type="entry name" value="WD40/YVTN_repeat-like_dom_sf"/>
</dbReference>
<evidence type="ECO:0000256" key="3">
    <source>
        <dbReference type="PROSITE-ProRule" id="PRU00221"/>
    </source>
</evidence>
<keyword evidence="1 3" id="KW-0853">WD repeat</keyword>
<dbReference type="Gene3D" id="2.130.10.10">
    <property type="entry name" value="YVTN repeat-like/Quinoprotein amine dehydrogenase"/>
    <property type="match status" value="1"/>
</dbReference>
<dbReference type="PANTHER" id="PTHR19879:SF9">
    <property type="entry name" value="TRANSCRIPTION INITIATION FACTOR TFIID SUBUNIT 5"/>
    <property type="match status" value="1"/>
</dbReference>
<dbReference type="SMART" id="SM00320">
    <property type="entry name" value="WD40"/>
    <property type="match status" value="1"/>
</dbReference>
<gene>
    <name evidence="5" type="ORF">Pfra01_001654300</name>
</gene>
<keyword evidence="6" id="KW-1185">Reference proteome</keyword>
<dbReference type="PANTHER" id="PTHR19879">
    <property type="entry name" value="TRANSCRIPTION INITIATION FACTOR TFIID"/>
    <property type="match status" value="1"/>
</dbReference>
<reference evidence="5" key="1">
    <citation type="submission" date="2023-04" db="EMBL/GenBank/DDBJ databases">
        <title>Phytophthora fragariaefolia NBRC 109709.</title>
        <authorList>
            <person name="Ichikawa N."/>
            <person name="Sato H."/>
            <person name="Tonouchi N."/>
        </authorList>
    </citation>
    <scope>NUCLEOTIDE SEQUENCE</scope>
    <source>
        <strain evidence="5">NBRC 109709</strain>
    </source>
</reference>
<dbReference type="SUPFAM" id="SSF50978">
    <property type="entry name" value="WD40 repeat-like"/>
    <property type="match status" value="1"/>
</dbReference>
<sequence>MTHRQARGIDPELFAPSALSSARYAKAPSSTSSGLESRNGTSTSSSSSHSGYHTAHDDIYGSNNNQLLPEQHAQSGLTIELEHLSGYTGKGKNTIHAHPTDPDSYITWCSQDLLCAHEEEINVLSMSSTGALLASAQIPPHSGRTDRGGAYIVIWDLASGRERYRLEGFFRPVLQLAFSPDDHFLAASSEDCRIVLWDMRVRIRAGWAPERWADIPCLIPHRPPRSS</sequence>
<feature type="compositionally biased region" description="Low complexity" evidence="4">
    <location>
        <begin position="41"/>
        <end position="50"/>
    </location>
</feature>
<feature type="repeat" description="WD" evidence="3">
    <location>
        <begin position="166"/>
        <end position="200"/>
    </location>
</feature>
<evidence type="ECO:0000313" key="5">
    <source>
        <dbReference type="EMBL" id="GMF45763.1"/>
    </source>
</evidence>
<evidence type="ECO:0000256" key="1">
    <source>
        <dbReference type="ARBA" id="ARBA00022574"/>
    </source>
</evidence>
<dbReference type="EMBL" id="BSXT01001881">
    <property type="protein sequence ID" value="GMF45763.1"/>
    <property type="molecule type" value="Genomic_DNA"/>
</dbReference>
<evidence type="ECO:0000256" key="4">
    <source>
        <dbReference type="SAM" id="MobiDB-lite"/>
    </source>
</evidence>
<dbReference type="InterPro" id="IPR001680">
    <property type="entry name" value="WD40_rpt"/>
</dbReference>
<comment type="caution">
    <text evidence="5">The sequence shown here is derived from an EMBL/GenBank/DDBJ whole genome shotgun (WGS) entry which is preliminary data.</text>
</comment>
<dbReference type="PROSITE" id="PS50082">
    <property type="entry name" value="WD_REPEATS_2"/>
    <property type="match status" value="1"/>
</dbReference>
<keyword evidence="2" id="KW-0677">Repeat</keyword>
<dbReference type="InterPro" id="IPR019775">
    <property type="entry name" value="WD40_repeat_CS"/>
</dbReference>